<dbReference type="SMART" id="SM00835">
    <property type="entry name" value="Cupin_1"/>
    <property type="match status" value="1"/>
</dbReference>
<dbReference type="EMBL" id="JAFCMP010000113">
    <property type="protein sequence ID" value="KAG5186148.1"/>
    <property type="molecule type" value="Genomic_DNA"/>
</dbReference>
<evidence type="ECO:0000256" key="1">
    <source>
        <dbReference type="ARBA" id="ARBA00004613"/>
    </source>
</evidence>
<dbReference type="CDD" id="cd02241">
    <property type="entry name" value="cupin_OxOx"/>
    <property type="match status" value="1"/>
</dbReference>
<dbReference type="PANTHER" id="PTHR31238">
    <property type="entry name" value="GERMIN-LIKE PROTEIN SUBFAMILY 3 MEMBER 3"/>
    <property type="match status" value="1"/>
</dbReference>
<dbReference type="Gene3D" id="2.60.120.10">
    <property type="entry name" value="Jelly Rolls"/>
    <property type="match status" value="1"/>
</dbReference>
<dbReference type="Pfam" id="PF00190">
    <property type="entry name" value="Cupin_1"/>
    <property type="match status" value="1"/>
</dbReference>
<dbReference type="InterPro" id="IPR014710">
    <property type="entry name" value="RmlC-like_jellyroll"/>
</dbReference>
<feature type="signal peptide" evidence="6">
    <location>
        <begin position="1"/>
        <end position="24"/>
    </location>
</feature>
<dbReference type="InterPro" id="IPR001929">
    <property type="entry name" value="Germin"/>
</dbReference>
<keyword evidence="9" id="KW-1185">Reference proteome</keyword>
<feature type="chain" id="PRO_5032766176" evidence="6">
    <location>
        <begin position="25"/>
        <end position="242"/>
    </location>
</feature>
<evidence type="ECO:0000256" key="3">
    <source>
        <dbReference type="ARBA" id="ARBA00022525"/>
    </source>
</evidence>
<gene>
    <name evidence="8" type="ORF">JKP88DRAFT_262576</name>
</gene>
<evidence type="ECO:0000256" key="2">
    <source>
        <dbReference type="ARBA" id="ARBA00007456"/>
    </source>
</evidence>
<dbReference type="OrthoDB" id="1921208at2759"/>
<sequence length="242" mass="24475">MSPVSKTVCLAACGLALGLQSASAGAPLPNKHRQLQEAAAVVSFALPTRAAFRAQFVNNEDFTFNIDASKATTGNGGGSAQTLSAAQLPSLTGEKVAMVKLVLQPCGINLPHVHPRATEILYVIDAPAEGVLTAFVEENGGRTIENTIVTGEAAFFPQGLTHVQVNMGCAPATMIAALGSDDFGVQTITSAALKGLAAAEGLGEGLAAALGIAQDQLALLVGGFPDGPAIGAAECRQRCGLP</sequence>
<dbReference type="GO" id="GO:0005576">
    <property type="term" value="C:extracellular region"/>
    <property type="evidence" value="ECO:0007669"/>
    <property type="project" value="UniProtKB-SubCell"/>
</dbReference>
<dbReference type="InterPro" id="IPR011051">
    <property type="entry name" value="RmlC_Cupin_sf"/>
</dbReference>
<keyword evidence="5" id="KW-0464">Manganese</keyword>
<reference evidence="8" key="1">
    <citation type="submission" date="2021-02" db="EMBL/GenBank/DDBJ databases">
        <title>First Annotated Genome of the Yellow-green Alga Tribonema minus.</title>
        <authorList>
            <person name="Mahan K.M."/>
        </authorList>
    </citation>
    <scope>NUCLEOTIDE SEQUENCE</scope>
    <source>
        <strain evidence="8">UTEX B ZZ1240</strain>
    </source>
</reference>
<evidence type="ECO:0000313" key="9">
    <source>
        <dbReference type="Proteomes" id="UP000664859"/>
    </source>
</evidence>
<feature type="domain" description="Cupin type-1" evidence="7">
    <location>
        <begin position="64"/>
        <end position="218"/>
    </location>
</feature>
<organism evidence="8 9">
    <name type="scientific">Tribonema minus</name>
    <dbReference type="NCBI Taxonomy" id="303371"/>
    <lineage>
        <taxon>Eukaryota</taxon>
        <taxon>Sar</taxon>
        <taxon>Stramenopiles</taxon>
        <taxon>Ochrophyta</taxon>
        <taxon>PX clade</taxon>
        <taxon>Xanthophyceae</taxon>
        <taxon>Tribonematales</taxon>
        <taxon>Tribonemataceae</taxon>
        <taxon>Tribonema</taxon>
    </lineage>
</organism>
<accession>A0A835Z488</accession>
<comment type="subcellular location">
    <subcellularLocation>
        <location evidence="1">Secreted</location>
    </subcellularLocation>
</comment>
<protein>
    <submittedName>
        <fullName evidence="8">RmlC-like cupin domain-containing protein</fullName>
    </submittedName>
</protein>
<name>A0A835Z488_9STRA</name>
<proteinExistence type="inferred from homology"/>
<evidence type="ECO:0000256" key="5">
    <source>
        <dbReference type="ARBA" id="ARBA00023211"/>
    </source>
</evidence>
<dbReference type="GO" id="GO:0030145">
    <property type="term" value="F:manganese ion binding"/>
    <property type="evidence" value="ECO:0007669"/>
    <property type="project" value="InterPro"/>
</dbReference>
<keyword evidence="4" id="KW-0479">Metal-binding</keyword>
<comment type="similarity">
    <text evidence="2">Belongs to the germin family.</text>
</comment>
<dbReference type="SUPFAM" id="SSF51182">
    <property type="entry name" value="RmlC-like cupins"/>
    <property type="match status" value="1"/>
</dbReference>
<evidence type="ECO:0000256" key="4">
    <source>
        <dbReference type="ARBA" id="ARBA00022723"/>
    </source>
</evidence>
<dbReference type="PROSITE" id="PS00725">
    <property type="entry name" value="GERMIN"/>
    <property type="match status" value="1"/>
</dbReference>
<comment type="caution">
    <text evidence="8">The sequence shown here is derived from an EMBL/GenBank/DDBJ whole genome shotgun (WGS) entry which is preliminary data.</text>
</comment>
<dbReference type="PRINTS" id="PR00325">
    <property type="entry name" value="GERMIN"/>
</dbReference>
<dbReference type="InterPro" id="IPR006045">
    <property type="entry name" value="Cupin_1"/>
</dbReference>
<evidence type="ECO:0000313" key="8">
    <source>
        <dbReference type="EMBL" id="KAG5186148.1"/>
    </source>
</evidence>
<keyword evidence="6" id="KW-0732">Signal</keyword>
<evidence type="ECO:0000259" key="7">
    <source>
        <dbReference type="SMART" id="SM00835"/>
    </source>
</evidence>
<keyword evidence="3" id="KW-0964">Secreted</keyword>
<dbReference type="AlphaFoldDB" id="A0A835Z488"/>
<dbReference type="InterPro" id="IPR019780">
    <property type="entry name" value="Germin_Mn-BS"/>
</dbReference>
<dbReference type="Proteomes" id="UP000664859">
    <property type="component" value="Unassembled WGS sequence"/>
</dbReference>
<evidence type="ECO:0000256" key="6">
    <source>
        <dbReference type="SAM" id="SignalP"/>
    </source>
</evidence>